<organism evidence="5 6">
    <name type="scientific">Micromonospora globispora</name>
    <dbReference type="NCBI Taxonomy" id="1450148"/>
    <lineage>
        <taxon>Bacteria</taxon>
        <taxon>Bacillati</taxon>
        <taxon>Actinomycetota</taxon>
        <taxon>Actinomycetes</taxon>
        <taxon>Micromonosporales</taxon>
        <taxon>Micromonosporaceae</taxon>
        <taxon>Micromonospora</taxon>
    </lineage>
</organism>
<proteinExistence type="predicted"/>
<feature type="region of interest" description="Disordered" evidence="3">
    <location>
        <begin position="342"/>
        <end position="362"/>
    </location>
</feature>
<keyword evidence="2 5" id="KW-0808">Transferase</keyword>
<dbReference type="AlphaFoldDB" id="A0A317KCZ8"/>
<gene>
    <name evidence="5" type="ORF">DLJ46_08035</name>
</gene>
<dbReference type="InterPro" id="IPR050194">
    <property type="entry name" value="Glycosyltransferase_grp1"/>
</dbReference>
<evidence type="ECO:0000259" key="4">
    <source>
        <dbReference type="Pfam" id="PF13439"/>
    </source>
</evidence>
<dbReference type="Pfam" id="PF13692">
    <property type="entry name" value="Glyco_trans_1_4"/>
    <property type="match status" value="1"/>
</dbReference>
<comment type="caution">
    <text evidence="5">The sequence shown here is derived from an EMBL/GenBank/DDBJ whole genome shotgun (WGS) entry which is preliminary data.</text>
</comment>
<feature type="domain" description="Glycosyltransferase subfamily 4-like N-terminal" evidence="4">
    <location>
        <begin position="28"/>
        <end position="187"/>
    </location>
</feature>
<keyword evidence="1" id="KW-0328">Glycosyltransferase</keyword>
<dbReference type="Proteomes" id="UP000245683">
    <property type="component" value="Unassembled WGS sequence"/>
</dbReference>
<feature type="compositionally biased region" description="Basic residues" evidence="3">
    <location>
        <begin position="351"/>
        <end position="362"/>
    </location>
</feature>
<keyword evidence="6" id="KW-1185">Reference proteome</keyword>
<dbReference type="Gene3D" id="3.40.50.2000">
    <property type="entry name" value="Glycogen Phosphorylase B"/>
    <property type="match status" value="2"/>
</dbReference>
<sequence>MTATAAPAGRRLGSPGGVVLHVAQPTEGGVARYLADLAVDQLGAGWRVAVACPPRGRLVDELTGSGVRLLPWSADRLPGPAVSREVRRLAELVAAADPALVHLHSSKAGLAGRLAVRGGRVTVFQPHAWSVHAVPRMLRPAAVGWERRAAAWTDLLLCGAEEERRLGRALGIPGRYAVVPNGVDVDRFGVADADERARARARLGLGDGPLAVCVGRLCRQKGQDLLLRAWRQVAAALPVATLALVGGGSPPAGASARPGLVLAGSVVDPRDWYAAADVVVCPSRWEGMALVPLEAMARGRSVVATDVGGTRQAAPPDAGALVPPDDPHALAAATLARLRDRATADVEGRRGRAHVTRHHSLSRTHAGVQRLYQELLAVHRSRSEVVV</sequence>
<accession>A0A317KCZ8</accession>
<dbReference type="GO" id="GO:1901137">
    <property type="term" value="P:carbohydrate derivative biosynthetic process"/>
    <property type="evidence" value="ECO:0007669"/>
    <property type="project" value="UniProtKB-ARBA"/>
</dbReference>
<dbReference type="Pfam" id="PF13439">
    <property type="entry name" value="Glyco_transf_4"/>
    <property type="match status" value="1"/>
</dbReference>
<evidence type="ECO:0000313" key="5">
    <source>
        <dbReference type="EMBL" id="PWU50058.1"/>
    </source>
</evidence>
<dbReference type="GO" id="GO:0016758">
    <property type="term" value="F:hexosyltransferase activity"/>
    <property type="evidence" value="ECO:0007669"/>
    <property type="project" value="TreeGrafter"/>
</dbReference>
<protein>
    <submittedName>
        <fullName evidence="5">Glycosyl transferase family 1</fullName>
    </submittedName>
</protein>
<reference evidence="6" key="1">
    <citation type="submission" date="2018-05" db="EMBL/GenBank/DDBJ databases">
        <title>Micromonospora globispora sp. nov. and Micromonospora rugosa sp. nov., isolated from marine sediment.</title>
        <authorList>
            <person name="Carro L."/>
            <person name="Aysel V."/>
            <person name="Cetin D."/>
            <person name="Igual J.M."/>
            <person name="Klenk H.-P."/>
            <person name="Trujillo M.E."/>
            <person name="Sahin N."/>
        </authorList>
    </citation>
    <scope>NUCLEOTIDE SEQUENCE [LARGE SCALE GENOMIC DNA]</scope>
    <source>
        <strain evidence="6">S2904</strain>
    </source>
</reference>
<evidence type="ECO:0000313" key="6">
    <source>
        <dbReference type="Proteomes" id="UP000245683"/>
    </source>
</evidence>
<dbReference type="EMBL" id="QGSV01000119">
    <property type="protein sequence ID" value="PWU50058.1"/>
    <property type="molecule type" value="Genomic_DNA"/>
</dbReference>
<name>A0A317KCZ8_9ACTN</name>
<dbReference type="OrthoDB" id="509705at2"/>
<dbReference type="PANTHER" id="PTHR45947">
    <property type="entry name" value="SULFOQUINOVOSYL TRANSFERASE SQD2"/>
    <property type="match status" value="1"/>
</dbReference>
<evidence type="ECO:0000256" key="3">
    <source>
        <dbReference type="SAM" id="MobiDB-lite"/>
    </source>
</evidence>
<dbReference type="RefSeq" id="WP_109944024.1">
    <property type="nucleotide sequence ID" value="NZ_QGSV01000119.1"/>
</dbReference>
<evidence type="ECO:0000256" key="1">
    <source>
        <dbReference type="ARBA" id="ARBA00022676"/>
    </source>
</evidence>
<evidence type="ECO:0000256" key="2">
    <source>
        <dbReference type="ARBA" id="ARBA00022679"/>
    </source>
</evidence>
<dbReference type="PANTHER" id="PTHR45947:SF3">
    <property type="entry name" value="SULFOQUINOVOSYL TRANSFERASE SQD2"/>
    <property type="match status" value="1"/>
</dbReference>
<dbReference type="InterPro" id="IPR028098">
    <property type="entry name" value="Glyco_trans_4-like_N"/>
</dbReference>
<dbReference type="SUPFAM" id="SSF53756">
    <property type="entry name" value="UDP-Glycosyltransferase/glycogen phosphorylase"/>
    <property type="match status" value="1"/>
</dbReference>